<protein>
    <submittedName>
        <fullName evidence="2">Glutamate racemase</fullName>
    </submittedName>
</protein>
<dbReference type="RefSeq" id="WP_284153519.1">
    <property type="nucleotide sequence ID" value="NZ_AP025516.1"/>
</dbReference>
<dbReference type="EMBL" id="AP025516">
    <property type="protein sequence ID" value="BDD86431.1"/>
    <property type="molecule type" value="Genomic_DNA"/>
</dbReference>
<dbReference type="SUPFAM" id="SSF53681">
    <property type="entry name" value="Aspartate/glutamate racemase"/>
    <property type="match status" value="2"/>
</dbReference>
<dbReference type="InterPro" id="IPR015942">
    <property type="entry name" value="Asp/Glu/hydantoin_racemase"/>
</dbReference>
<proteinExistence type="predicted"/>
<name>A0ABN6M0L3_9BACT</name>
<dbReference type="PANTHER" id="PTHR21198:SF2">
    <property type="entry name" value="GLUTAMATE RACEMASE"/>
    <property type="match status" value="1"/>
</dbReference>
<accession>A0ABN6M0L3</accession>
<dbReference type="Gene3D" id="3.40.50.1860">
    <property type="match status" value="2"/>
</dbReference>
<evidence type="ECO:0000313" key="2">
    <source>
        <dbReference type="EMBL" id="BDD86431.1"/>
    </source>
</evidence>
<keyword evidence="1" id="KW-0413">Isomerase</keyword>
<organism evidence="2 3">
    <name type="scientific">Desulfofustis limnaeus</name>
    <dbReference type="NCBI Taxonomy" id="2740163"/>
    <lineage>
        <taxon>Bacteria</taxon>
        <taxon>Pseudomonadati</taxon>
        <taxon>Thermodesulfobacteriota</taxon>
        <taxon>Desulfobulbia</taxon>
        <taxon>Desulfobulbales</taxon>
        <taxon>Desulfocapsaceae</taxon>
        <taxon>Desulfofustis</taxon>
    </lineage>
</organism>
<dbReference type="Proteomes" id="UP000830055">
    <property type="component" value="Chromosome"/>
</dbReference>
<dbReference type="PANTHER" id="PTHR21198">
    <property type="entry name" value="GLUTAMATE RACEMASE"/>
    <property type="match status" value="1"/>
</dbReference>
<dbReference type="Pfam" id="PF01177">
    <property type="entry name" value="Asp_Glu_race"/>
    <property type="match status" value="1"/>
</dbReference>
<sequence length="258" mass="27821">MIGVYDSGMGGLLLATMLARRFPSLPLLVYADTDGAPLQARPLSRIVEQAERGFRFLNKQGAQAVVVACHEASTLAIDSLRCLTAVPVVDIASVSAAAAARECGSGTIGILGSRTIVDHHGYPPLIKAVAPASTIFGHSCPLLLPLIEEGWYNRVETKMIIKHCLRPLKDRQIDALLPASSLFQLVLPLLHTRVGRRTKVIDPFAELSAVLCASIESSGTDLNRDNGISPQICITRSNKAVEKMLNKLFGHRAVLRIL</sequence>
<gene>
    <name evidence="2" type="primary">murI</name>
    <name evidence="2" type="ORF">DPPLL_07960</name>
</gene>
<keyword evidence="3" id="KW-1185">Reference proteome</keyword>
<evidence type="ECO:0000256" key="1">
    <source>
        <dbReference type="ARBA" id="ARBA00023235"/>
    </source>
</evidence>
<reference evidence="2 3" key="1">
    <citation type="submission" date="2022-01" db="EMBL/GenBank/DDBJ databases">
        <title>Desulfofustis limnae sp. nov., a novel mesophilic sulfate-reducing bacterium isolated from marsh soil.</title>
        <authorList>
            <person name="Watanabe M."/>
            <person name="Takahashi A."/>
            <person name="Kojima H."/>
            <person name="Fukui M."/>
        </authorList>
    </citation>
    <scope>NUCLEOTIDE SEQUENCE [LARGE SCALE GENOMIC DNA]</scope>
    <source>
        <strain evidence="2 3">PPLL</strain>
    </source>
</reference>
<dbReference type="InterPro" id="IPR001920">
    <property type="entry name" value="Asp/Glu_race"/>
</dbReference>
<evidence type="ECO:0000313" key="3">
    <source>
        <dbReference type="Proteomes" id="UP000830055"/>
    </source>
</evidence>